<evidence type="ECO:0000313" key="5">
    <source>
        <dbReference type="Proteomes" id="UP001597302"/>
    </source>
</evidence>
<evidence type="ECO:0000256" key="2">
    <source>
        <dbReference type="SAM" id="SignalP"/>
    </source>
</evidence>
<feature type="chain" id="PRO_5045536631" evidence="2">
    <location>
        <begin position="20"/>
        <end position="194"/>
    </location>
</feature>
<dbReference type="InterPro" id="IPR027385">
    <property type="entry name" value="Beta-barrel_OMP"/>
</dbReference>
<dbReference type="InterPro" id="IPR011250">
    <property type="entry name" value="OMP/PagP_B-barrel"/>
</dbReference>
<dbReference type="Proteomes" id="UP001597302">
    <property type="component" value="Unassembled WGS sequence"/>
</dbReference>
<dbReference type="Gene3D" id="2.40.160.20">
    <property type="match status" value="1"/>
</dbReference>
<dbReference type="RefSeq" id="WP_131578014.1">
    <property type="nucleotide sequence ID" value="NZ_CBCSAJ010000081.1"/>
</dbReference>
<keyword evidence="1 2" id="KW-0732">Signal</keyword>
<reference evidence="5" key="1">
    <citation type="journal article" date="2019" name="Int. J. Syst. Evol. Microbiol.">
        <title>The Global Catalogue of Microorganisms (GCM) 10K type strain sequencing project: providing services to taxonomists for standard genome sequencing and annotation.</title>
        <authorList>
            <consortium name="The Broad Institute Genomics Platform"/>
            <consortium name="The Broad Institute Genome Sequencing Center for Infectious Disease"/>
            <person name="Wu L."/>
            <person name="Ma J."/>
        </authorList>
    </citation>
    <scope>NUCLEOTIDE SEQUENCE [LARGE SCALE GENOMIC DNA]</scope>
    <source>
        <strain evidence="5">CCM 8875</strain>
    </source>
</reference>
<protein>
    <submittedName>
        <fullName evidence="4">Outer membrane protein</fullName>
    </submittedName>
</protein>
<dbReference type="Pfam" id="PF13505">
    <property type="entry name" value="OMP_b-brl"/>
    <property type="match status" value="1"/>
</dbReference>
<organism evidence="4 5">
    <name type="scientific">Paracoccus nototheniae</name>
    <dbReference type="NCBI Taxonomy" id="2489002"/>
    <lineage>
        <taxon>Bacteria</taxon>
        <taxon>Pseudomonadati</taxon>
        <taxon>Pseudomonadota</taxon>
        <taxon>Alphaproteobacteria</taxon>
        <taxon>Rhodobacterales</taxon>
        <taxon>Paracoccaceae</taxon>
        <taxon>Paracoccus</taxon>
    </lineage>
</organism>
<accession>A0ABW4DS92</accession>
<keyword evidence="5" id="KW-1185">Reference proteome</keyword>
<feature type="domain" description="Outer membrane protein beta-barrel" evidence="3">
    <location>
        <begin position="37"/>
        <end position="194"/>
    </location>
</feature>
<name>A0ABW4DS92_9RHOB</name>
<proteinExistence type="predicted"/>
<sequence>MKFALATLGASLFAVTAHAGGYVAPVVETAPAPVVTPVMAPASDWTGFYAGLQYGQGDADASFGPLSGSSDFDAYGVHGGYQRDLGRFVLGGELDYNRIDLDAADDNADLVRLRGRAGYDLGRFLPYVTLGAAHVDGAGLSETAATFGLGADFKVTERVTIGAEYTRQDFSDVADTDNLDLDTDMVQMRASFRF</sequence>
<gene>
    <name evidence="4" type="ORF">ACFQ5P_00630</name>
</gene>
<dbReference type="EMBL" id="JBHTOQ010000003">
    <property type="protein sequence ID" value="MFD1479788.1"/>
    <property type="molecule type" value="Genomic_DNA"/>
</dbReference>
<evidence type="ECO:0000259" key="3">
    <source>
        <dbReference type="Pfam" id="PF13505"/>
    </source>
</evidence>
<evidence type="ECO:0000313" key="4">
    <source>
        <dbReference type="EMBL" id="MFD1479788.1"/>
    </source>
</evidence>
<feature type="signal peptide" evidence="2">
    <location>
        <begin position="1"/>
        <end position="19"/>
    </location>
</feature>
<dbReference type="SUPFAM" id="SSF56925">
    <property type="entry name" value="OMPA-like"/>
    <property type="match status" value="1"/>
</dbReference>
<evidence type="ECO:0000256" key="1">
    <source>
        <dbReference type="ARBA" id="ARBA00022729"/>
    </source>
</evidence>
<comment type="caution">
    <text evidence="4">The sequence shown here is derived from an EMBL/GenBank/DDBJ whole genome shotgun (WGS) entry which is preliminary data.</text>
</comment>